<name>A0A5A7UY67_CUCMM</name>
<dbReference type="EMBL" id="SSTE01006526">
    <property type="protein sequence ID" value="KAA0059146.1"/>
    <property type="molecule type" value="Genomic_DNA"/>
</dbReference>
<gene>
    <name evidence="1" type="ORF">E6C27_scaffold430G00640</name>
</gene>
<evidence type="ECO:0000313" key="2">
    <source>
        <dbReference type="Proteomes" id="UP000321393"/>
    </source>
</evidence>
<dbReference type="InterPro" id="IPR036691">
    <property type="entry name" value="Endo/exonu/phosph_ase_sf"/>
</dbReference>
<reference evidence="1 2" key="1">
    <citation type="submission" date="2019-08" db="EMBL/GenBank/DDBJ databases">
        <title>Draft genome sequences of two oriental melons (Cucumis melo L. var makuwa).</title>
        <authorList>
            <person name="Kwon S.-Y."/>
        </authorList>
    </citation>
    <scope>NUCLEOTIDE SEQUENCE [LARGE SCALE GENOMIC DNA]</scope>
    <source>
        <strain evidence="2">cv. SW 3</strain>
        <tissue evidence="1">Leaf</tissue>
    </source>
</reference>
<dbReference type="OrthoDB" id="1881450at2759"/>
<dbReference type="SUPFAM" id="SSF56219">
    <property type="entry name" value="DNase I-like"/>
    <property type="match status" value="1"/>
</dbReference>
<accession>A0A5A7UY67</accession>
<dbReference type="AlphaFoldDB" id="A0A5A7UY67"/>
<sequence length="133" mass="15720">MASFNNFIQANELIDPPLSNNKFTWSNLRVIPTFSCLDRFLYSEGWENIFKIHSSRTLHRTVSDHFPIVLESPKIIWGPCPFRLNDISLLDKDFKRNFQDWWINSKQEDFPGYAFIQCLKNLSKFIKVCKATK</sequence>
<protein>
    <submittedName>
        <fullName evidence="1">LINE-1 retrotransposable element ORF2 protein</fullName>
    </submittedName>
</protein>
<evidence type="ECO:0000313" key="1">
    <source>
        <dbReference type="EMBL" id="KAA0059146.1"/>
    </source>
</evidence>
<dbReference type="PANTHER" id="PTHR33710:SF71">
    <property type="entry name" value="ENDONUCLEASE_EXONUCLEASE_PHOSPHATASE DOMAIN-CONTAINING PROTEIN"/>
    <property type="match status" value="1"/>
</dbReference>
<proteinExistence type="predicted"/>
<dbReference type="PANTHER" id="PTHR33710">
    <property type="entry name" value="BNAC02G09200D PROTEIN"/>
    <property type="match status" value="1"/>
</dbReference>
<dbReference type="Proteomes" id="UP000321393">
    <property type="component" value="Unassembled WGS sequence"/>
</dbReference>
<organism evidence="1 2">
    <name type="scientific">Cucumis melo var. makuwa</name>
    <name type="common">Oriental melon</name>
    <dbReference type="NCBI Taxonomy" id="1194695"/>
    <lineage>
        <taxon>Eukaryota</taxon>
        <taxon>Viridiplantae</taxon>
        <taxon>Streptophyta</taxon>
        <taxon>Embryophyta</taxon>
        <taxon>Tracheophyta</taxon>
        <taxon>Spermatophyta</taxon>
        <taxon>Magnoliopsida</taxon>
        <taxon>eudicotyledons</taxon>
        <taxon>Gunneridae</taxon>
        <taxon>Pentapetalae</taxon>
        <taxon>rosids</taxon>
        <taxon>fabids</taxon>
        <taxon>Cucurbitales</taxon>
        <taxon>Cucurbitaceae</taxon>
        <taxon>Benincaseae</taxon>
        <taxon>Cucumis</taxon>
    </lineage>
</organism>
<dbReference type="Gene3D" id="3.60.10.10">
    <property type="entry name" value="Endonuclease/exonuclease/phosphatase"/>
    <property type="match status" value="1"/>
</dbReference>
<comment type="caution">
    <text evidence="1">The sequence shown here is derived from an EMBL/GenBank/DDBJ whole genome shotgun (WGS) entry which is preliminary data.</text>
</comment>